<keyword evidence="1" id="KW-1133">Transmembrane helix</keyword>
<proteinExistence type="predicted"/>
<comment type="caution">
    <text evidence="3">The sequence shown here is derived from an EMBL/GenBank/DDBJ whole genome shotgun (WGS) entry which is preliminary data.</text>
</comment>
<feature type="transmembrane region" description="Helical" evidence="1">
    <location>
        <begin position="182"/>
        <end position="206"/>
    </location>
</feature>
<name>A0A7Y4GUV7_9BRAD</name>
<dbReference type="RefSeq" id="WP_171581404.1">
    <property type="nucleotide sequence ID" value="NZ_JAAVLX010000007.1"/>
</dbReference>
<dbReference type="InterPro" id="IPR012347">
    <property type="entry name" value="Ferritin-like"/>
</dbReference>
<feature type="transmembrane region" description="Helical" evidence="1">
    <location>
        <begin position="148"/>
        <end position="170"/>
    </location>
</feature>
<dbReference type="PANTHER" id="PTHR36933">
    <property type="entry name" value="SLL0788 PROTEIN"/>
    <property type="match status" value="1"/>
</dbReference>
<dbReference type="InterPro" id="IPR005183">
    <property type="entry name" value="DUF305_CopM-like"/>
</dbReference>
<dbReference type="AlphaFoldDB" id="A0A7Y4GUV7"/>
<dbReference type="PANTHER" id="PTHR36933:SF1">
    <property type="entry name" value="SLL0788 PROTEIN"/>
    <property type="match status" value="1"/>
</dbReference>
<accession>A0A7Y4GUV7</accession>
<evidence type="ECO:0000256" key="1">
    <source>
        <dbReference type="SAM" id="Phobius"/>
    </source>
</evidence>
<organism evidence="3 4">
    <name type="scientific">Bradyrhizobium australiense</name>
    <dbReference type="NCBI Taxonomy" id="2721161"/>
    <lineage>
        <taxon>Bacteria</taxon>
        <taxon>Pseudomonadati</taxon>
        <taxon>Pseudomonadota</taxon>
        <taxon>Alphaproteobacteria</taxon>
        <taxon>Hyphomicrobiales</taxon>
        <taxon>Nitrobacteraceae</taxon>
        <taxon>Bradyrhizobium</taxon>
    </lineage>
</organism>
<keyword evidence="1" id="KW-0812">Transmembrane</keyword>
<dbReference type="Pfam" id="PF03713">
    <property type="entry name" value="DUF305"/>
    <property type="match status" value="1"/>
</dbReference>
<keyword evidence="1" id="KW-0472">Membrane</keyword>
<evidence type="ECO:0000259" key="2">
    <source>
        <dbReference type="Pfam" id="PF03713"/>
    </source>
</evidence>
<feature type="transmembrane region" description="Helical" evidence="1">
    <location>
        <begin position="74"/>
        <end position="100"/>
    </location>
</feature>
<evidence type="ECO:0000313" key="3">
    <source>
        <dbReference type="EMBL" id="NOJ42154.1"/>
    </source>
</evidence>
<protein>
    <submittedName>
        <fullName evidence="3">DUF305 domain-containing protein</fullName>
    </submittedName>
</protein>
<gene>
    <name evidence="3" type="ORF">HCN58_21605</name>
</gene>
<dbReference type="Gene3D" id="1.20.1260.10">
    <property type="match status" value="1"/>
</dbReference>
<sequence>MQLEGTFDGRPSAISEHQLRSRWIAAAELGLLSSTFSTIVSQLFAARIGRDAWVDWMTVAAIPARDWALSAEPLWSAMFAGIAFHQWADFSWAMVFFGVLGRWTAQLRPLAILLLALLWAVFSSATEWLLLVPLIPFWQPLFTLRQPYWIGLLVHGASALIYPLFAWLRWAPGCAPNRDMRFAKAWAAASVAVILLLGGIALLSVIGRELPWIGQDRDADQTYIRHMTTHHAQGIELASLGAERAREPHLRALANLMVASQSGEKRIFESWWQSWFKAPMPDCTADERATMPGYLTPAQMQQVTTAAAEQFDAQFTAMMTLHHKGAVRMADLAWRGRGDFRLRIMAHAIRHEQQGEIALMQRMEGSAAVATALRNMFADNVN</sequence>
<feature type="domain" description="DUF305" evidence="2">
    <location>
        <begin position="220"/>
        <end position="363"/>
    </location>
</feature>
<dbReference type="EMBL" id="JAAVLX010000007">
    <property type="protein sequence ID" value="NOJ42154.1"/>
    <property type="molecule type" value="Genomic_DNA"/>
</dbReference>
<keyword evidence="4" id="KW-1185">Reference proteome</keyword>
<reference evidence="3 4" key="1">
    <citation type="submission" date="2020-03" db="EMBL/GenBank/DDBJ databases">
        <title>Bradyrhizobium diversity isolated from nodules of Indigofera sp.</title>
        <authorList>
            <person name="Klepa M."/>
            <person name="Helene L."/>
            <person name="Hungria M."/>
        </authorList>
    </citation>
    <scope>NUCLEOTIDE SEQUENCE [LARGE SCALE GENOMIC DNA]</scope>
    <source>
        <strain evidence="3 4">WSM 1791</strain>
    </source>
</reference>
<feature type="transmembrane region" description="Helical" evidence="1">
    <location>
        <begin position="112"/>
        <end position="136"/>
    </location>
</feature>
<dbReference type="Proteomes" id="UP000544122">
    <property type="component" value="Unassembled WGS sequence"/>
</dbReference>
<evidence type="ECO:0000313" key="4">
    <source>
        <dbReference type="Proteomes" id="UP000544122"/>
    </source>
</evidence>